<feature type="domain" description="Cadherin" evidence="13">
    <location>
        <begin position="79"/>
        <end position="164"/>
    </location>
</feature>
<dbReference type="PROSITE" id="PS50026">
    <property type="entry name" value="EGF_3"/>
    <property type="match status" value="5"/>
</dbReference>
<evidence type="ECO:0000256" key="5">
    <source>
        <dbReference type="ARBA" id="ARBA00023136"/>
    </source>
</evidence>
<feature type="region of interest" description="Disordered" evidence="9">
    <location>
        <begin position="3219"/>
        <end position="3251"/>
    </location>
</feature>
<dbReference type="Proteomes" id="UP000694941">
    <property type="component" value="Unplaced"/>
</dbReference>
<feature type="domain" description="EGF-like" evidence="12">
    <location>
        <begin position="2930"/>
        <end position="2965"/>
    </location>
</feature>
<evidence type="ECO:0000256" key="10">
    <source>
        <dbReference type="SAM" id="Phobius"/>
    </source>
</evidence>
<feature type="domain" description="Cadherin" evidence="13">
    <location>
        <begin position="2039"/>
        <end position="2143"/>
    </location>
</feature>
<feature type="domain" description="Cadherin" evidence="13">
    <location>
        <begin position="1409"/>
        <end position="1516"/>
    </location>
</feature>
<feature type="domain" description="Cadherin" evidence="13">
    <location>
        <begin position="1623"/>
        <end position="1729"/>
    </location>
</feature>
<protein>
    <submittedName>
        <fullName evidence="15">Fat-like cadherin-related tumor suppressor homolog isoform X1</fullName>
    </submittedName>
</protein>
<feature type="domain" description="Cadherin" evidence="13">
    <location>
        <begin position="10"/>
        <end position="57"/>
    </location>
</feature>
<keyword evidence="14" id="KW-1185">Reference proteome</keyword>
<dbReference type="InterPro" id="IPR039808">
    <property type="entry name" value="Cadherin"/>
</dbReference>
<feature type="disulfide bond" evidence="8">
    <location>
        <begin position="2628"/>
        <end position="2645"/>
    </location>
</feature>
<keyword evidence="3" id="KW-0677">Repeat</keyword>
<dbReference type="PANTHER" id="PTHR24027">
    <property type="entry name" value="CADHERIN-23"/>
    <property type="match status" value="1"/>
</dbReference>
<dbReference type="Gene3D" id="2.10.25.10">
    <property type="entry name" value="Laminin"/>
    <property type="match status" value="5"/>
</dbReference>
<dbReference type="Pfam" id="PF00008">
    <property type="entry name" value="EGF"/>
    <property type="match status" value="2"/>
</dbReference>
<dbReference type="PROSITE" id="PS00232">
    <property type="entry name" value="CADHERIN_1"/>
    <property type="match status" value="11"/>
</dbReference>
<dbReference type="Pfam" id="PF07645">
    <property type="entry name" value="EGF_CA"/>
    <property type="match status" value="1"/>
</dbReference>
<feature type="domain" description="Cadherin" evidence="13">
    <location>
        <begin position="702"/>
        <end position="786"/>
    </location>
</feature>
<dbReference type="Gene3D" id="2.60.120.200">
    <property type="match status" value="1"/>
</dbReference>
<feature type="domain" description="EGF-like" evidence="12">
    <location>
        <begin position="2893"/>
        <end position="2929"/>
    </location>
</feature>
<comment type="subcellular location">
    <subcellularLocation>
        <location evidence="1">Membrane</location>
    </subcellularLocation>
</comment>
<feature type="compositionally biased region" description="Basic and acidic residues" evidence="9">
    <location>
        <begin position="3235"/>
        <end position="3251"/>
    </location>
</feature>
<feature type="domain" description="Cadherin" evidence="13">
    <location>
        <begin position="1517"/>
        <end position="1622"/>
    </location>
</feature>
<dbReference type="InterPro" id="IPR049883">
    <property type="entry name" value="NOTCH1_EGF-like"/>
</dbReference>
<dbReference type="SMART" id="SM00282">
    <property type="entry name" value="LamG"/>
    <property type="match status" value="1"/>
</dbReference>
<evidence type="ECO:0000256" key="6">
    <source>
        <dbReference type="ARBA" id="ARBA00023157"/>
    </source>
</evidence>
<dbReference type="InterPro" id="IPR018097">
    <property type="entry name" value="EGF_Ca-bd_CS"/>
</dbReference>
<dbReference type="CDD" id="cd11304">
    <property type="entry name" value="Cadherin_repeat"/>
    <property type="match status" value="24"/>
</dbReference>
<evidence type="ECO:0000259" key="13">
    <source>
        <dbReference type="PROSITE" id="PS50268"/>
    </source>
</evidence>
<evidence type="ECO:0000256" key="7">
    <source>
        <dbReference type="PROSITE-ProRule" id="PRU00043"/>
    </source>
</evidence>
<dbReference type="SUPFAM" id="SSF49899">
    <property type="entry name" value="Concanavalin A-like lectins/glucanases"/>
    <property type="match status" value="1"/>
</dbReference>
<dbReference type="SUPFAM" id="SSF57196">
    <property type="entry name" value="EGF/Laminin"/>
    <property type="match status" value="4"/>
</dbReference>
<feature type="domain" description="Cadherin" evidence="13">
    <location>
        <begin position="370"/>
        <end position="474"/>
    </location>
</feature>
<feature type="domain" description="Cadherin" evidence="13">
    <location>
        <begin position="573"/>
        <end position="686"/>
    </location>
</feature>
<dbReference type="InterPro" id="IPR000152">
    <property type="entry name" value="EGF-type_Asp/Asn_hydroxyl_site"/>
</dbReference>
<dbReference type="SMART" id="SM00112">
    <property type="entry name" value="CA"/>
    <property type="match status" value="24"/>
</dbReference>
<feature type="region of interest" description="Disordered" evidence="9">
    <location>
        <begin position="3154"/>
        <end position="3194"/>
    </location>
</feature>
<gene>
    <name evidence="15" type="primary">LOC106464820</name>
</gene>
<keyword evidence="5 10" id="KW-0472">Membrane</keyword>
<keyword evidence="6 8" id="KW-1015">Disulfide bond</keyword>
<evidence type="ECO:0000259" key="12">
    <source>
        <dbReference type="PROSITE" id="PS50026"/>
    </source>
</evidence>
<dbReference type="PANTHER" id="PTHR24027:SF438">
    <property type="entry name" value="CADHERIN 23"/>
    <property type="match status" value="1"/>
</dbReference>
<dbReference type="Pfam" id="PF02210">
    <property type="entry name" value="Laminin_G_2"/>
    <property type="match status" value="1"/>
</dbReference>
<feature type="domain" description="Cadherin" evidence="13">
    <location>
        <begin position="475"/>
        <end position="572"/>
    </location>
</feature>
<dbReference type="PROSITE" id="PS00022">
    <property type="entry name" value="EGF_1"/>
    <property type="match status" value="4"/>
</dbReference>
<dbReference type="InterPro" id="IPR001881">
    <property type="entry name" value="EGF-like_Ca-bd_dom"/>
</dbReference>
<reference evidence="15" key="1">
    <citation type="submission" date="2025-08" db="UniProtKB">
        <authorList>
            <consortium name="RefSeq"/>
        </authorList>
    </citation>
    <scope>IDENTIFICATION</scope>
    <source>
        <tissue evidence="15">Muscle</tissue>
    </source>
</reference>
<evidence type="ECO:0000313" key="15">
    <source>
        <dbReference type="RefSeq" id="XP_022248319.1"/>
    </source>
</evidence>
<feature type="domain" description="Cadherin" evidence="13">
    <location>
        <begin position="1204"/>
        <end position="1305"/>
    </location>
</feature>
<feature type="disulfide bond" evidence="8">
    <location>
        <begin position="2647"/>
        <end position="2656"/>
    </location>
</feature>
<dbReference type="PROSITE" id="PS50025">
    <property type="entry name" value="LAM_G_DOMAIN"/>
    <property type="match status" value="1"/>
</dbReference>
<dbReference type="InterPro" id="IPR015919">
    <property type="entry name" value="Cadherin-like_sf"/>
</dbReference>
<accession>A0ABM1SXG3</accession>
<keyword evidence="10" id="KW-1133">Transmembrane helix</keyword>
<feature type="domain" description="Laminin G" evidence="11">
    <location>
        <begin position="2673"/>
        <end position="2850"/>
    </location>
</feature>
<feature type="compositionally biased region" description="Low complexity" evidence="9">
    <location>
        <begin position="3221"/>
        <end position="3233"/>
    </location>
</feature>
<dbReference type="CDD" id="cd00054">
    <property type="entry name" value="EGF_CA"/>
    <property type="match status" value="5"/>
</dbReference>
<dbReference type="PROSITE" id="PS00010">
    <property type="entry name" value="ASX_HYDROXYL"/>
    <property type="match status" value="3"/>
</dbReference>
<feature type="domain" description="Cadherin" evidence="13">
    <location>
        <begin position="2266"/>
        <end position="2361"/>
    </location>
</feature>
<evidence type="ECO:0000313" key="14">
    <source>
        <dbReference type="Proteomes" id="UP000694941"/>
    </source>
</evidence>
<dbReference type="Pfam" id="PF00028">
    <property type="entry name" value="Cadherin"/>
    <property type="match status" value="22"/>
</dbReference>
<feature type="domain" description="EGF-like" evidence="12">
    <location>
        <begin position="2967"/>
        <end position="3003"/>
    </location>
</feature>
<comment type="caution">
    <text evidence="8">Lacks conserved residue(s) required for the propagation of feature annotation.</text>
</comment>
<name>A0ABM1SXG3_LIMPO</name>
<dbReference type="SUPFAM" id="SSF49313">
    <property type="entry name" value="Cadherin-like"/>
    <property type="match status" value="24"/>
</dbReference>
<dbReference type="InterPro" id="IPR000742">
    <property type="entry name" value="EGF"/>
</dbReference>
<feature type="domain" description="EGF-like" evidence="12">
    <location>
        <begin position="2855"/>
        <end position="2891"/>
    </location>
</feature>
<feature type="domain" description="Cadherin" evidence="13">
    <location>
        <begin position="2144"/>
        <end position="2248"/>
    </location>
</feature>
<dbReference type="InterPro" id="IPR013320">
    <property type="entry name" value="ConA-like_dom_sf"/>
</dbReference>
<feature type="domain" description="Cadherin" evidence="13">
    <location>
        <begin position="1730"/>
        <end position="1830"/>
    </location>
</feature>
<feature type="domain" description="Cadherin" evidence="13">
    <location>
        <begin position="1100"/>
        <end position="1203"/>
    </location>
</feature>
<keyword evidence="10" id="KW-0812">Transmembrane</keyword>
<evidence type="ECO:0000259" key="11">
    <source>
        <dbReference type="PROSITE" id="PS50025"/>
    </source>
</evidence>
<evidence type="ECO:0000256" key="4">
    <source>
        <dbReference type="ARBA" id="ARBA00022837"/>
    </source>
</evidence>
<dbReference type="InterPro" id="IPR001791">
    <property type="entry name" value="Laminin_G"/>
</dbReference>
<feature type="domain" description="Cadherin" evidence="13">
    <location>
        <begin position="787"/>
        <end position="889"/>
    </location>
</feature>
<feature type="disulfide bond" evidence="8">
    <location>
        <begin position="2881"/>
        <end position="2890"/>
    </location>
</feature>
<feature type="domain" description="Cadherin" evidence="13">
    <location>
        <begin position="264"/>
        <end position="369"/>
    </location>
</feature>
<dbReference type="RefSeq" id="XP_022248319.1">
    <property type="nucleotide sequence ID" value="XM_022392611.1"/>
</dbReference>
<feature type="domain" description="Cadherin" evidence="13">
    <location>
        <begin position="890"/>
        <end position="990"/>
    </location>
</feature>
<evidence type="ECO:0000256" key="2">
    <source>
        <dbReference type="ARBA" id="ARBA00022536"/>
    </source>
</evidence>
<feature type="domain" description="Cadherin" evidence="13">
    <location>
        <begin position="1306"/>
        <end position="1408"/>
    </location>
</feature>
<sequence length="3479" mass="386147">MGDTQGLIKTTNRHLDRESQSEHVLEILVSDSGEPSLSSTTRVVVTVEDINDHDPQFTESLYRCPVLVSNKMAEGYLCRVVATDPDEGPNALVEYKIQKTSAGNIFHVHPKTGIITTNKTLQTGSEYELFIEASDHGKPKRSQTVRVLIEAIAGPKKSPHPPVIRNSESYNVVTASDPIQQMVTLIEADDKDKDRLWFAIVGGNDDEKFMMKNDAGAVLLAEPVNGEKLSQYNLNISVTDGTHTVYTMRKVDVKDINDHRPVFKQSKYIVTVNESSQQGTEILHVSAEDRDKAEQLFYSIYNSASPSSLKHFHMDPKKGTLSIAEPLDREMSRHHILTIMVKDRGTPAKRNFGRVHVDVEDHNDHAPEFLSTQFEGQVYETAGIGTPVVQVFAVDSDKGRNAHINFAIVKGNEGNSFAIDSKLGIVSVAKELNQNLMGEYYLTVRASDEGEVPKESTTSVHIIVTIPDNSAPKFEKKEYVTELYENEKPGTVVITVAASSRSLLYYEIVSGNIDAKFAINPHSGELRTTTELDYEETNLYNLTVNATNLVSMNASTVITIHVLDRNDNTPKFLKSIYYGKISESAEIGTLVLTNESVPLVVTATDKDSGLNSHLVYEIIEKLPRTYFQIDSSTGSISTVQTLDHEKITYFRFTVQVTDKGKPRLIAEENAEVFILVLDVNDSPPQFEKDMYECTLLLPTYKGVAVTVVKAHDPDSDAQTGIKYAIVSGNRGAKFVINEVTGQIFIRDPEKLEDQYNMIVAAKDGVFEASTKVQVRVEKTKDSGLKFSKSIYRASIMENTTDILKVTIVTVVGSALNEHVTFDILNPSGMFRIGKTSGSIQTTGKPFDRETENSYTLVVEARSAVTSVPRVAHVLVEITILDVNDNAPIFVNLPYYSVVPIEAQPGDLIRKVQAIDLDMDLNGYIHYELVKGEKDLFSIDSRTGEVRLRHYLKPHITAYDVVVAAYDNGKPSLRSEVAVPIKVINRNMPTFEKQFYRVLVPENIRPKSPVLSITAESPQGRQLIYSIVKGNDDEEFGVDFNTDPGHNNGPCVIFVVEELDFEIRQQHHITLRATDSVSGDYTDVLVDIQVEDVNDNAPMFSQPTYNGTISEATPFGTSILKVYATDRDTGPNQDIQYSILGNATAYFHVDPTEGIVFIKHSLDHETQPMHHFVVMATDGGSPSLSSTANVWVTVSDMNDNPPSFRNPSYKCVLSEHAERGQFVIMVVASDPDVTDQPKLAYSIVGGNDHQAFTINNTTGVVSLFNAHQFWTQSSYVLNISVTDGVYSSYARVTVDIRSANRHAPVFSRTKYEVALEENLPPGSLVATVIATDKDRSVYGVVRYYIQSEECLKLFSINPSSGEIVTKMSFDREKKNLYEIPLVAMDVGGRAGYSTVRLTITDVNDNIPQFLVAEYQVSIHSNMIVGTTILKVHALDLDLAEAASLEYSIYERNNSEIQKMFHIAHDQGEIYLKSSAKGLENTVYQFFVRAQDRGSPPLQTEVPVSIHVKGPNQQAPKFDKLCYEFFLNENSEIGKIVATLSVTYPEEVVYSFAPVNKDSGAQLYLSSFSIDNQGHIMQVAELDREERDTYNLTLRVESISQHHLASYTDVSIILMDENDNTPVFESSPYKVTVAENVEVDYTVTRLAAYDLDIATNAKVVFSFGPDTEDIAKVFNLDPIEGWITVKTHLDRETTPWYNFSVIVHDSGSPQLSSQTMVHIEVKDYNDNPPVFRRDYYESSIFENALAGTIIIMLEIDDPDSDVGDPVQFYIIDGNPQDQLHISRNGEIYVNKPLDREQTPSYKLKVIGTDGRFVSSTTVAIEVLDANDNPPICYMSKYTELVSESIEPKTYILTVEATDKDEERNAQLHYYLTGEGAEDFYINPVEGFLKTEKPLDRERQPRYHLVAHVQDKDKPEWECTTVVEILLSDVNDNPPEFTSNVYTVTVPEDSKVGTLITKVHAIDKDLGINRKISYSFVDSANGNFTINNQTGIVRLHRSLDREQIAFYNLTVQCSDHGTPQLSSVATILVRVQDINDNPPEFANNFYHANVSERDEAGTELVRVLARSKDTGVNAEITYSIVNGNDFGGFIIHPKSGVISVAKSLDYEDVKDYFLTIEAKDGGTPPLNNHATVNISVIDANDNPPVFNQPSYRVVIPEDASPGDKIIQVKASDIDSLPNSRLSFFIIGGDKHSQFKMKEEDGYIILAAPLDRESVSTYVLEVECKDSGTPSLSTVVLVNIEVSDVNDNPPVFSQANYTAIVQLDKLETVEGKQRGFTILKFSVTDADSPPNTTPFTFDIVSGNEDKSFRLVQQDASLRTATLFNHKFKNEYILHIKVSDGGIPPQSSETWVVIHIIEESQFPPVVNSLKVSVSSYLDEFPGGVMGRVHAADSDPYDKLIYDIVSPHKHLFKIDPEDGTLVAYEGLDSGSYNITVSVSDGKFNTYGTALVEVSVVMEEAVKNSIGISLDDVTPEDFLLSYKKGFLRAVRNILNVRIQDVTIISMQPSLDESIRSRRSTRQDLDILFAIKKGIQGFYSPNTILTKLKEQKESFESTIGLMVVKVTEDRCTKNHCDHGECVDRVILDKIHAISITTDSLSYVSPQHYRKLECHCDPGYGGERCDHEVNECARRPCPQYRVCTPDGSPLGYTCRCPEGKMGTFCDLEEGAPCQGLACYEEKHPIFFSGKSYAHYELNIPINRHLSVVLRIRTKLATGNLMYAAGMRDYSILEMVDGFIQYRFDFGSGEGIIQVSNVRVNDGLWHEVKLDRHDNTAEVFVDGQFRISGKAPGVHELLNLERNDVFFGGEVHTLTLDDVRMGFIGCMDDIRVAGLPLPLISSASSSVATLRRFVRVEYFCGALMDPGVCGSQPCLNGGTCKDLGQLFSCQCPHRFSGPRCEFDSNPCASNPCLYGGTCYNNNNDFRCECTPGLTGKRCSYGRYCNPNPCQNGGICEEGVSGPSCKCHGFHGNFCEFDIDECQTSPCAVGSTCINFRGSFRCQCQPNMTGPLCTESRFTTSITSTSMNITKEEIIGIAVVLAFIIIAVIIIVCCCRVYHRKRHRRPQNNATQEDSASEMMLKNPVDKDNFNRMGKVSNLEVTPFIRPTIPPRPASYTPSTQETLSTMNNFDTVRSYGSAADDLESIPRYSNEFLQNINKPIVSVAPTLPPPPPSNSASDSDSIVKEGWEHDKERSKEKMYQNKIQNDLKPQKVVALSPLPVVNPVIPSRGPSSLGVSSELSSVDDLSDHPGEKRGKDTKGYHWDCSDWANAQKPLDNITEISMNEVPDSSSVQSADTNSQNSQIELLPSENKNQFLGLPDADESVDLDFPISDIIGDSEGNDSQGDDGHLQAILGLSDMEFVDGDDGPPSSPFKYNCHPNQYLPVHEQLWSHPGSHRPTPGNQSDDDVLAYGFPPQGGRGFMVDGVRDLPRNSGLDYLSMSAEGYTSTNASCSDISANVCEIEDSEVNSDVEIDFSNRQLSGNRCIGTVI</sequence>
<feature type="domain" description="Cadherin" evidence="13">
    <location>
        <begin position="1831"/>
        <end position="1934"/>
    </location>
</feature>
<evidence type="ECO:0000256" key="9">
    <source>
        <dbReference type="SAM" id="MobiDB-lite"/>
    </source>
</evidence>
<dbReference type="PROSITE" id="PS50268">
    <property type="entry name" value="CADHERIN_2"/>
    <property type="match status" value="24"/>
</dbReference>
<keyword evidence="2 8" id="KW-0245">EGF-like domain</keyword>
<dbReference type="GeneID" id="106464820"/>
<dbReference type="InterPro" id="IPR002126">
    <property type="entry name" value="Cadherin-like_dom"/>
</dbReference>
<feature type="domain" description="Cadherin" evidence="13">
    <location>
        <begin position="1935"/>
        <end position="2038"/>
    </location>
</feature>
<feature type="domain" description="Cadherin" evidence="13">
    <location>
        <begin position="2376"/>
        <end position="2471"/>
    </location>
</feature>
<feature type="disulfide bond" evidence="8">
    <location>
        <begin position="2919"/>
        <end position="2928"/>
    </location>
</feature>
<feature type="domain" description="Cadherin" evidence="13">
    <location>
        <begin position="991"/>
        <end position="1099"/>
    </location>
</feature>
<dbReference type="PRINTS" id="PR00205">
    <property type="entry name" value="CADHERIN"/>
</dbReference>
<dbReference type="InterPro" id="IPR020894">
    <property type="entry name" value="Cadherin_CS"/>
</dbReference>
<feature type="domain" description="EGF-like" evidence="12">
    <location>
        <begin position="2619"/>
        <end position="2657"/>
    </location>
</feature>
<proteinExistence type="predicted"/>
<feature type="domain" description="Cadherin" evidence="13">
    <location>
        <begin position="173"/>
        <end position="263"/>
    </location>
</feature>
<feature type="disulfide bond" evidence="8">
    <location>
        <begin position="2993"/>
        <end position="3002"/>
    </location>
</feature>
<evidence type="ECO:0000256" key="8">
    <source>
        <dbReference type="PROSITE-ProRule" id="PRU00076"/>
    </source>
</evidence>
<keyword evidence="4 7" id="KW-0106">Calcium</keyword>
<dbReference type="SMART" id="SM00179">
    <property type="entry name" value="EGF_CA"/>
    <property type="match status" value="4"/>
</dbReference>
<organism evidence="14 15">
    <name type="scientific">Limulus polyphemus</name>
    <name type="common">Atlantic horseshoe crab</name>
    <dbReference type="NCBI Taxonomy" id="6850"/>
    <lineage>
        <taxon>Eukaryota</taxon>
        <taxon>Metazoa</taxon>
        <taxon>Ecdysozoa</taxon>
        <taxon>Arthropoda</taxon>
        <taxon>Chelicerata</taxon>
        <taxon>Merostomata</taxon>
        <taxon>Xiphosura</taxon>
        <taxon>Limulidae</taxon>
        <taxon>Limulus</taxon>
    </lineage>
</organism>
<evidence type="ECO:0000256" key="3">
    <source>
        <dbReference type="ARBA" id="ARBA00022737"/>
    </source>
</evidence>
<dbReference type="Gene3D" id="2.60.40.60">
    <property type="entry name" value="Cadherins"/>
    <property type="match status" value="24"/>
</dbReference>
<feature type="compositionally biased region" description="Basic and acidic residues" evidence="9">
    <location>
        <begin position="3171"/>
        <end position="3189"/>
    </location>
</feature>
<dbReference type="PROSITE" id="PS01187">
    <property type="entry name" value="EGF_CA"/>
    <property type="match status" value="1"/>
</dbReference>
<feature type="transmembrane region" description="Helical" evidence="10">
    <location>
        <begin position="3023"/>
        <end position="3047"/>
    </location>
</feature>
<dbReference type="CDD" id="cd00110">
    <property type="entry name" value="LamG"/>
    <property type="match status" value="1"/>
</dbReference>
<dbReference type="SMART" id="SM00181">
    <property type="entry name" value="EGF"/>
    <property type="match status" value="6"/>
</dbReference>
<evidence type="ECO:0000256" key="1">
    <source>
        <dbReference type="ARBA" id="ARBA00004370"/>
    </source>
</evidence>